<dbReference type="Proteomes" id="UP000789405">
    <property type="component" value="Unassembled WGS sequence"/>
</dbReference>
<keyword evidence="3" id="KW-1185">Reference proteome</keyword>
<accession>A0A9N9A4T5</accession>
<dbReference type="Gene3D" id="3.10.310.70">
    <property type="match status" value="1"/>
</dbReference>
<dbReference type="CDD" id="cd01300">
    <property type="entry name" value="YtcJ_like"/>
    <property type="match status" value="1"/>
</dbReference>
<dbReference type="OrthoDB" id="3501663at2759"/>
<comment type="caution">
    <text evidence="2">The sequence shown here is derived from an EMBL/GenBank/DDBJ whole genome shotgun (WGS) entry which is preliminary data.</text>
</comment>
<evidence type="ECO:0000313" key="3">
    <source>
        <dbReference type="Proteomes" id="UP000789405"/>
    </source>
</evidence>
<sequence length="655" mass="73691">MSEQSNQPLHVPNERDPLIGSRYIKGPTISNYILKFLKKLQFIKIFTIALMIVDEKNPKIEAFTVLDGKFVDVGTRLDLLQKWTNLKHVDLQGRTVIPGLIDAHAHLMHFGDALTSVNLVGAKSIEEVNQRIYEYIKAHPDKNEWITGWGWDQTLWPSKSFPTFNDLDNDPILSQYTISLTRIDGHALWVNGKVLDILGTNNIPLEIDGGEIVRDKETGQLTGIFVDNAMKLIYQLLPQPTDQQLLTNLKAAIYEMHSHGLTGIHDAGVLPKLLKFYKNTVLSNPQDFNIRNYAMVECENNTYCGDQIEKIEGLGDGRLTVRSAKMFMDGALGSWGAALLEPYSDDPTKQGVLISDPTLLPPVINRWMDNGFQVNTHCIGDKANHIIINAYEKCFKDCILSKQSGKNITEEELTKEVKKLGESVRFRIEHAQILTLDDIKRVGELQIIPSMQPTHATSDMKYAEQRLGSERIKGAYAWRSFIDAGVKPFPLSSDFPIESVNPFLGFYAAITRKWTNGDSPHGPNGWFPSQKLTREEALRGFTIDAAYSAFNEDILGSITVGKYADFVVIDRDIMEIPEQEIINTAVLTTVFGGQVRMLLPELKIIFLEPGQDTSPQRTRSGYYSPELDANIISKTKSGHVSPEIYKDQNEFTAEF</sequence>
<dbReference type="PANTHER" id="PTHR22642">
    <property type="entry name" value="IMIDAZOLONEPROPIONASE"/>
    <property type="match status" value="1"/>
</dbReference>
<organism evidence="2 3">
    <name type="scientific">Dentiscutata erythropus</name>
    <dbReference type="NCBI Taxonomy" id="1348616"/>
    <lineage>
        <taxon>Eukaryota</taxon>
        <taxon>Fungi</taxon>
        <taxon>Fungi incertae sedis</taxon>
        <taxon>Mucoromycota</taxon>
        <taxon>Glomeromycotina</taxon>
        <taxon>Glomeromycetes</taxon>
        <taxon>Diversisporales</taxon>
        <taxon>Gigasporaceae</taxon>
        <taxon>Dentiscutata</taxon>
    </lineage>
</organism>
<dbReference type="AlphaFoldDB" id="A0A9N9A4T5"/>
<dbReference type="InterPro" id="IPR032466">
    <property type="entry name" value="Metal_Hydrolase"/>
</dbReference>
<name>A0A9N9A4T5_9GLOM</name>
<dbReference type="Gene3D" id="2.30.40.10">
    <property type="entry name" value="Urease, subunit C, domain 1"/>
    <property type="match status" value="1"/>
</dbReference>
<evidence type="ECO:0000313" key="2">
    <source>
        <dbReference type="EMBL" id="CAG8517831.1"/>
    </source>
</evidence>
<proteinExistence type="predicted"/>
<protein>
    <submittedName>
        <fullName evidence="2">13444_t:CDS:1</fullName>
    </submittedName>
</protein>
<evidence type="ECO:0000259" key="1">
    <source>
        <dbReference type="Pfam" id="PF07969"/>
    </source>
</evidence>
<gene>
    <name evidence="2" type="ORF">DERYTH_LOCUS3717</name>
</gene>
<dbReference type="EMBL" id="CAJVPY010001346">
    <property type="protein sequence ID" value="CAG8517831.1"/>
    <property type="molecule type" value="Genomic_DNA"/>
</dbReference>
<dbReference type="SUPFAM" id="SSF51338">
    <property type="entry name" value="Composite domain of metallo-dependent hydrolases"/>
    <property type="match status" value="1"/>
</dbReference>
<dbReference type="PANTHER" id="PTHR22642:SF2">
    <property type="entry name" value="PROTEIN LONG AFTER FAR-RED 3"/>
    <property type="match status" value="1"/>
</dbReference>
<dbReference type="SUPFAM" id="SSF51556">
    <property type="entry name" value="Metallo-dependent hydrolases"/>
    <property type="match status" value="1"/>
</dbReference>
<dbReference type="Pfam" id="PF07969">
    <property type="entry name" value="Amidohydro_3"/>
    <property type="match status" value="1"/>
</dbReference>
<dbReference type="InterPro" id="IPR033932">
    <property type="entry name" value="YtcJ-like"/>
</dbReference>
<dbReference type="GO" id="GO:0016810">
    <property type="term" value="F:hydrolase activity, acting on carbon-nitrogen (but not peptide) bonds"/>
    <property type="evidence" value="ECO:0007669"/>
    <property type="project" value="InterPro"/>
</dbReference>
<dbReference type="Gene3D" id="3.20.20.140">
    <property type="entry name" value="Metal-dependent hydrolases"/>
    <property type="match status" value="1"/>
</dbReference>
<feature type="domain" description="Amidohydrolase 3" evidence="1">
    <location>
        <begin position="89"/>
        <end position="595"/>
    </location>
</feature>
<dbReference type="InterPro" id="IPR013108">
    <property type="entry name" value="Amidohydro_3"/>
</dbReference>
<reference evidence="2" key="1">
    <citation type="submission" date="2021-06" db="EMBL/GenBank/DDBJ databases">
        <authorList>
            <person name="Kallberg Y."/>
            <person name="Tangrot J."/>
            <person name="Rosling A."/>
        </authorList>
    </citation>
    <scope>NUCLEOTIDE SEQUENCE</scope>
    <source>
        <strain evidence="2">MA453B</strain>
    </source>
</reference>
<dbReference type="InterPro" id="IPR011059">
    <property type="entry name" value="Metal-dep_hydrolase_composite"/>
</dbReference>